<keyword evidence="3" id="KW-1185">Reference proteome</keyword>
<organism evidence="2 3">
    <name type="scientific">Bemisia tabaci</name>
    <name type="common">Sweetpotato whitefly</name>
    <name type="synonym">Aleurodes tabaci</name>
    <dbReference type="NCBI Taxonomy" id="7038"/>
    <lineage>
        <taxon>Eukaryota</taxon>
        <taxon>Metazoa</taxon>
        <taxon>Ecdysozoa</taxon>
        <taxon>Arthropoda</taxon>
        <taxon>Hexapoda</taxon>
        <taxon>Insecta</taxon>
        <taxon>Pterygota</taxon>
        <taxon>Neoptera</taxon>
        <taxon>Paraneoptera</taxon>
        <taxon>Hemiptera</taxon>
        <taxon>Sternorrhyncha</taxon>
        <taxon>Aleyrodoidea</taxon>
        <taxon>Aleyrodidae</taxon>
        <taxon>Aleyrodinae</taxon>
        <taxon>Bemisia</taxon>
    </lineage>
</organism>
<evidence type="ECO:0000313" key="3">
    <source>
        <dbReference type="Proteomes" id="UP001152759"/>
    </source>
</evidence>
<dbReference type="PANTHER" id="PTHR21520:SF2">
    <property type="entry name" value="GLUTAMATE-RICH PROTEIN 2"/>
    <property type="match status" value="1"/>
</dbReference>
<feature type="compositionally biased region" description="Low complexity" evidence="1">
    <location>
        <begin position="10"/>
        <end position="22"/>
    </location>
</feature>
<reference evidence="2" key="1">
    <citation type="submission" date="2021-12" db="EMBL/GenBank/DDBJ databases">
        <authorList>
            <person name="King R."/>
        </authorList>
    </citation>
    <scope>NUCLEOTIDE SEQUENCE</scope>
</reference>
<sequence>MIGDTENVGTSKSSTKSIPSSSDDLCQITDAGGESILAPIQLLGEFLTSVMTKNYHSALKSCELILKYEPNYSTAKEFFPLLQEKCSQIQEDDDDENNDDDDDGDDGDDVDDDDDNDDDYTDDDDGDSDEDNDDDDDDDDNEDGTSDSNDTGSDYSDDDGDEDNQFSSYLI</sequence>
<feature type="compositionally biased region" description="Acidic residues" evidence="1">
    <location>
        <begin position="90"/>
        <end position="145"/>
    </location>
</feature>
<protein>
    <submittedName>
        <fullName evidence="2">Uncharacterized protein</fullName>
    </submittedName>
</protein>
<dbReference type="AlphaFoldDB" id="A0A9P0AMA6"/>
<evidence type="ECO:0000256" key="1">
    <source>
        <dbReference type="SAM" id="MobiDB-lite"/>
    </source>
</evidence>
<feature type="region of interest" description="Disordered" evidence="1">
    <location>
        <begin position="85"/>
        <end position="171"/>
    </location>
</feature>
<accession>A0A9P0AMA6</accession>
<dbReference type="PANTHER" id="PTHR21520">
    <property type="entry name" value="GLUTAMATE-RICH PROTEIN 2"/>
    <property type="match status" value="1"/>
</dbReference>
<proteinExistence type="predicted"/>
<feature type="compositionally biased region" description="Acidic residues" evidence="1">
    <location>
        <begin position="155"/>
        <end position="164"/>
    </location>
</feature>
<dbReference type="Proteomes" id="UP001152759">
    <property type="component" value="Chromosome 8"/>
</dbReference>
<evidence type="ECO:0000313" key="2">
    <source>
        <dbReference type="EMBL" id="CAH0394843.1"/>
    </source>
</evidence>
<dbReference type="InterPro" id="IPR026703">
    <property type="entry name" value="ERICH2"/>
</dbReference>
<feature type="region of interest" description="Disordered" evidence="1">
    <location>
        <begin position="1"/>
        <end position="24"/>
    </location>
</feature>
<name>A0A9P0AMA6_BEMTA</name>
<gene>
    <name evidence="2" type="ORF">BEMITA_LOCUS13095</name>
</gene>
<dbReference type="EMBL" id="OU963869">
    <property type="protein sequence ID" value="CAH0394843.1"/>
    <property type="molecule type" value="Genomic_DNA"/>
</dbReference>